<dbReference type="InterPro" id="IPR043502">
    <property type="entry name" value="DNA/RNA_pol_sf"/>
</dbReference>
<feature type="non-terminal residue" evidence="3">
    <location>
        <position position="1"/>
    </location>
</feature>
<accession>A0A0F9DUI8</accession>
<dbReference type="EMBL" id="LAZR01027545">
    <property type="protein sequence ID" value="KKL65399.1"/>
    <property type="molecule type" value="Genomic_DNA"/>
</dbReference>
<dbReference type="GO" id="GO:0006302">
    <property type="term" value="P:double-strand break repair"/>
    <property type="evidence" value="ECO:0007669"/>
    <property type="project" value="TreeGrafter"/>
</dbReference>
<sequence length="370" mass="42490">SWSAPKQLQPVFQRMKMPVRYRMRKDRKTGARKRTVTVDEKVLIEYRDKHKNQLAGLILLMRKLKKASDFTHLHQKDGFIHATYGMHFQRQGRIQTRDPDLQNTPSGLVPAGKDEQGAEQYLVRPREIVVPDNDSDNVIVADFAQIELRLYAIQANERVLLDEIAKGTYIYGIVYETIYKRSFFLPGKPRTKEFKAPYVTAKELLVAKTAPMGWIYGREDYTETGMSEVESKMFGKLMHSTYPAIAAFQDKLGREVRMKGYLRNPFNRIRPVANPYFMRNDYLSFMGQGTAVDVLIKNALLPLHKGLHQFGEHCRLIFTVYDSIGVNCPKDTTPDCIEFIRKNMEAPLEELEGAVIPAEITFGDSWGACK</sequence>
<name>A0A0F9DUI8_9ZZZZ</name>
<evidence type="ECO:0000256" key="1">
    <source>
        <dbReference type="ARBA" id="ARBA00022705"/>
    </source>
</evidence>
<comment type="caution">
    <text evidence="3">The sequence shown here is derived from an EMBL/GenBank/DDBJ whole genome shotgun (WGS) entry which is preliminary data.</text>
</comment>
<protein>
    <recommendedName>
        <fullName evidence="2">DNA-directed DNA polymerase family A palm domain-containing protein</fullName>
    </recommendedName>
</protein>
<evidence type="ECO:0000259" key="2">
    <source>
        <dbReference type="SMART" id="SM00482"/>
    </source>
</evidence>
<dbReference type="GO" id="GO:0003887">
    <property type="term" value="F:DNA-directed DNA polymerase activity"/>
    <property type="evidence" value="ECO:0007669"/>
    <property type="project" value="InterPro"/>
</dbReference>
<organism evidence="3">
    <name type="scientific">marine sediment metagenome</name>
    <dbReference type="NCBI Taxonomy" id="412755"/>
    <lineage>
        <taxon>unclassified sequences</taxon>
        <taxon>metagenomes</taxon>
        <taxon>ecological metagenomes</taxon>
    </lineage>
</organism>
<feature type="domain" description="DNA-directed DNA polymerase family A palm" evidence="2">
    <location>
        <begin position="126"/>
        <end position="332"/>
    </location>
</feature>
<dbReference type="InterPro" id="IPR001098">
    <property type="entry name" value="DNA-dir_DNA_pol_A_palm_dom"/>
</dbReference>
<dbReference type="InterPro" id="IPR002298">
    <property type="entry name" value="DNA_polymerase_A"/>
</dbReference>
<dbReference type="Pfam" id="PF00476">
    <property type="entry name" value="DNA_pol_A"/>
    <property type="match status" value="1"/>
</dbReference>
<dbReference type="PANTHER" id="PTHR10133:SF27">
    <property type="entry name" value="DNA POLYMERASE NU"/>
    <property type="match status" value="1"/>
</dbReference>
<proteinExistence type="predicted"/>
<dbReference type="Gene3D" id="1.20.1060.10">
    <property type="entry name" value="Taq DNA Polymerase, Chain T, domain 4"/>
    <property type="match status" value="1"/>
</dbReference>
<dbReference type="AlphaFoldDB" id="A0A0F9DUI8"/>
<dbReference type="GO" id="GO:0006261">
    <property type="term" value="P:DNA-templated DNA replication"/>
    <property type="evidence" value="ECO:0007669"/>
    <property type="project" value="InterPro"/>
</dbReference>
<dbReference type="Gene3D" id="1.10.150.20">
    <property type="entry name" value="5' to 3' exonuclease, C-terminal subdomain"/>
    <property type="match status" value="1"/>
</dbReference>
<reference evidence="3" key="1">
    <citation type="journal article" date="2015" name="Nature">
        <title>Complex archaea that bridge the gap between prokaryotes and eukaryotes.</title>
        <authorList>
            <person name="Spang A."/>
            <person name="Saw J.H."/>
            <person name="Jorgensen S.L."/>
            <person name="Zaremba-Niedzwiedzka K."/>
            <person name="Martijn J."/>
            <person name="Lind A.E."/>
            <person name="van Eijk R."/>
            <person name="Schleper C."/>
            <person name="Guy L."/>
            <person name="Ettema T.J."/>
        </authorList>
    </citation>
    <scope>NUCLEOTIDE SEQUENCE</scope>
</reference>
<dbReference type="SMART" id="SM00482">
    <property type="entry name" value="POLAc"/>
    <property type="match status" value="1"/>
</dbReference>
<dbReference type="GO" id="GO:0003677">
    <property type="term" value="F:DNA binding"/>
    <property type="evidence" value="ECO:0007669"/>
    <property type="project" value="InterPro"/>
</dbReference>
<dbReference type="SUPFAM" id="SSF56672">
    <property type="entry name" value="DNA/RNA polymerases"/>
    <property type="match status" value="1"/>
</dbReference>
<gene>
    <name evidence="3" type="ORF">LCGC14_2155360</name>
</gene>
<evidence type="ECO:0000313" key="3">
    <source>
        <dbReference type="EMBL" id="KKL65399.1"/>
    </source>
</evidence>
<keyword evidence="1" id="KW-0235">DNA replication</keyword>
<dbReference type="PANTHER" id="PTHR10133">
    <property type="entry name" value="DNA POLYMERASE I"/>
    <property type="match status" value="1"/>
</dbReference>
<dbReference type="PRINTS" id="PR00868">
    <property type="entry name" value="DNAPOLI"/>
</dbReference>
<dbReference type="Gene3D" id="3.30.70.370">
    <property type="match status" value="1"/>
</dbReference>